<feature type="non-terminal residue" evidence="3">
    <location>
        <position position="436"/>
    </location>
</feature>
<protein>
    <submittedName>
        <fullName evidence="3">Transposase DDE domain-containing protein</fullName>
    </submittedName>
</protein>
<gene>
    <name evidence="3" type="ORF">SAMN05192568_11251</name>
</gene>
<dbReference type="NCBIfam" id="NF033592">
    <property type="entry name" value="transpos_IS4_1"/>
    <property type="match status" value="1"/>
</dbReference>
<evidence type="ECO:0000256" key="1">
    <source>
        <dbReference type="SAM" id="MobiDB-lite"/>
    </source>
</evidence>
<dbReference type="EMBL" id="FOTK01000125">
    <property type="protein sequence ID" value="SFN04152.1"/>
    <property type="molecule type" value="Genomic_DNA"/>
</dbReference>
<dbReference type="InterPro" id="IPR012337">
    <property type="entry name" value="RNaseH-like_sf"/>
</dbReference>
<name>A0A1I4VSJ3_9HYPH</name>
<proteinExistence type="predicted"/>
<dbReference type="GO" id="GO:0004803">
    <property type="term" value="F:transposase activity"/>
    <property type="evidence" value="ECO:0007669"/>
    <property type="project" value="InterPro"/>
</dbReference>
<evidence type="ECO:0000259" key="2">
    <source>
        <dbReference type="Pfam" id="PF01609"/>
    </source>
</evidence>
<dbReference type="RefSeq" id="WP_139234363.1">
    <property type="nucleotide sequence ID" value="NZ_FOTK01000125.1"/>
</dbReference>
<keyword evidence="4" id="KW-1185">Reference proteome</keyword>
<dbReference type="InterPro" id="IPR047952">
    <property type="entry name" value="Transpos_IS4"/>
</dbReference>
<evidence type="ECO:0000313" key="3">
    <source>
        <dbReference type="EMBL" id="SFN04152.1"/>
    </source>
</evidence>
<dbReference type="SUPFAM" id="SSF53098">
    <property type="entry name" value="Ribonuclease H-like"/>
    <property type="match status" value="1"/>
</dbReference>
<evidence type="ECO:0000313" key="4">
    <source>
        <dbReference type="Proteomes" id="UP000199048"/>
    </source>
</evidence>
<feature type="region of interest" description="Disordered" evidence="1">
    <location>
        <begin position="407"/>
        <end position="427"/>
    </location>
</feature>
<accession>A0A1I4VSJ3</accession>
<dbReference type="Proteomes" id="UP000199048">
    <property type="component" value="Unassembled WGS sequence"/>
</dbReference>
<dbReference type="GO" id="GO:0006313">
    <property type="term" value="P:DNA transposition"/>
    <property type="evidence" value="ECO:0007669"/>
    <property type="project" value="InterPro"/>
</dbReference>
<dbReference type="GO" id="GO:0003677">
    <property type="term" value="F:DNA binding"/>
    <property type="evidence" value="ECO:0007669"/>
    <property type="project" value="InterPro"/>
</dbReference>
<dbReference type="InterPro" id="IPR002559">
    <property type="entry name" value="Transposase_11"/>
</dbReference>
<sequence length="436" mass="47240">MARTLLEQAFPAAWLDAVFAAHRQRQYERALLFSTIVELMMLVAVGLRPSLHAAARQAEPLPVSLPALYDKLKRTDPALLGALVRASAERLGPVLAELGARPARLPGYALRVIDGNHLPASHKRLKALRGCRSAALPGLAMVVYDPDSGLVTDLVAGEDAYTHERILAAPLLERAGPGQVWIGDRHFCPGALLRGWDAAGAGFIVREHANHPRLRAAGPWHEAGEVETGSLREQIITLDPAEAQPDPDRAVTWRRLELTLAQPTQAGDRMLRLWSNLPASVEAAAIAQAYRDRWCIEGMFQRLEGVLHSEIPSLGHPRAALFGFGVALLAYNVLALIERCVERAHTSAAGAAPKVSLYHLVLQIRGGYEGLLIALPPEHWTACGATDPPALAARLLSLARRIDPGRVTVGRRKPKDPAAEPKRASRGHVATARILN</sequence>
<feature type="domain" description="Transposase IS4-like" evidence="2">
    <location>
        <begin position="108"/>
        <end position="332"/>
    </location>
</feature>
<dbReference type="OrthoDB" id="574256at2"/>
<organism evidence="3 4">
    <name type="scientific">Methylobacterium pseudosasicola</name>
    <dbReference type="NCBI Taxonomy" id="582667"/>
    <lineage>
        <taxon>Bacteria</taxon>
        <taxon>Pseudomonadati</taxon>
        <taxon>Pseudomonadota</taxon>
        <taxon>Alphaproteobacteria</taxon>
        <taxon>Hyphomicrobiales</taxon>
        <taxon>Methylobacteriaceae</taxon>
        <taxon>Methylobacterium</taxon>
    </lineage>
</organism>
<reference evidence="4" key="1">
    <citation type="submission" date="2016-10" db="EMBL/GenBank/DDBJ databases">
        <authorList>
            <person name="Varghese N."/>
            <person name="Submissions S."/>
        </authorList>
    </citation>
    <scope>NUCLEOTIDE SEQUENCE [LARGE SCALE GENOMIC DNA]</scope>
    <source>
        <strain evidence="4">BL36</strain>
    </source>
</reference>
<dbReference type="AlphaFoldDB" id="A0A1I4VSJ3"/>
<dbReference type="Pfam" id="PF01609">
    <property type="entry name" value="DDE_Tnp_1"/>
    <property type="match status" value="1"/>
</dbReference>